<dbReference type="AlphaFoldDB" id="A0A2N3NFD1"/>
<dbReference type="VEuPathDB" id="FungiDB:jhhlp_002910"/>
<gene>
    <name evidence="1" type="ORF">jhhlp_002910</name>
</gene>
<name>A0A2N3NFD1_9PEZI</name>
<evidence type="ECO:0000313" key="2">
    <source>
        <dbReference type="Proteomes" id="UP000233524"/>
    </source>
</evidence>
<evidence type="ECO:0000313" key="1">
    <source>
        <dbReference type="EMBL" id="PKS11149.1"/>
    </source>
</evidence>
<comment type="caution">
    <text evidence="1">The sequence shown here is derived from an EMBL/GenBank/DDBJ whole genome shotgun (WGS) entry which is preliminary data.</text>
</comment>
<dbReference type="InParanoid" id="A0A2N3NFD1"/>
<organism evidence="1 2">
    <name type="scientific">Lomentospora prolificans</name>
    <dbReference type="NCBI Taxonomy" id="41688"/>
    <lineage>
        <taxon>Eukaryota</taxon>
        <taxon>Fungi</taxon>
        <taxon>Dikarya</taxon>
        <taxon>Ascomycota</taxon>
        <taxon>Pezizomycotina</taxon>
        <taxon>Sordariomycetes</taxon>
        <taxon>Hypocreomycetidae</taxon>
        <taxon>Microascales</taxon>
        <taxon>Microascaceae</taxon>
        <taxon>Lomentospora</taxon>
    </lineage>
</organism>
<dbReference type="EMBL" id="NLAX01000008">
    <property type="protein sequence ID" value="PKS11149.1"/>
    <property type="molecule type" value="Genomic_DNA"/>
</dbReference>
<dbReference type="Proteomes" id="UP000233524">
    <property type="component" value="Unassembled WGS sequence"/>
</dbReference>
<accession>A0A2N3NFD1</accession>
<sequence>MDKIIAEERVISINGNEATVPMGGRGFTCCIHSDLPNPVDCLKSVRAAIDEARLREAAQEARA</sequence>
<reference evidence="1 2" key="1">
    <citation type="journal article" date="2017" name="G3 (Bethesda)">
        <title>First Draft Genome Sequence of the Pathogenic Fungus Lomentospora prolificans (Formerly Scedosporium prolificans).</title>
        <authorList>
            <person name="Luo R."/>
            <person name="Zimin A."/>
            <person name="Workman R."/>
            <person name="Fan Y."/>
            <person name="Pertea G."/>
            <person name="Grossman N."/>
            <person name="Wear M.P."/>
            <person name="Jia B."/>
            <person name="Miller H."/>
            <person name="Casadevall A."/>
            <person name="Timp W."/>
            <person name="Zhang S.X."/>
            <person name="Salzberg S.L."/>
        </authorList>
    </citation>
    <scope>NUCLEOTIDE SEQUENCE [LARGE SCALE GENOMIC DNA]</scope>
    <source>
        <strain evidence="1 2">JHH-5317</strain>
    </source>
</reference>
<keyword evidence="2" id="KW-1185">Reference proteome</keyword>
<protein>
    <submittedName>
        <fullName evidence="1">Uncharacterized protein</fullName>
    </submittedName>
</protein>
<dbReference type="Gene3D" id="3.20.20.370">
    <property type="entry name" value="Glycoside hydrolase/deacetylase"/>
    <property type="match status" value="1"/>
</dbReference>
<proteinExistence type="predicted"/>